<reference evidence="2 4" key="1">
    <citation type="submission" date="2017-11" db="EMBL/GenBank/DDBJ databases">
        <title>The genome of Rhizophagus clarus HR1 reveals common genetic basis of auxotrophy among arbuscular mycorrhizal fungi.</title>
        <authorList>
            <person name="Kobayashi Y."/>
        </authorList>
    </citation>
    <scope>NUCLEOTIDE SEQUENCE [LARGE SCALE GENOMIC DNA]</scope>
    <source>
        <strain evidence="2 4">HR1</strain>
    </source>
</reference>
<keyword evidence="4" id="KW-1185">Reference proteome</keyword>
<proteinExistence type="predicted"/>
<organism evidence="2 4">
    <name type="scientific">Rhizophagus clarus</name>
    <dbReference type="NCBI Taxonomy" id="94130"/>
    <lineage>
        <taxon>Eukaryota</taxon>
        <taxon>Fungi</taxon>
        <taxon>Fungi incertae sedis</taxon>
        <taxon>Mucoromycota</taxon>
        <taxon>Glomeromycotina</taxon>
        <taxon>Glomeromycetes</taxon>
        <taxon>Glomerales</taxon>
        <taxon>Glomeraceae</taxon>
        <taxon>Rhizophagus</taxon>
    </lineage>
</organism>
<evidence type="ECO:0000313" key="4">
    <source>
        <dbReference type="Proteomes" id="UP000247702"/>
    </source>
</evidence>
<evidence type="ECO:0000256" key="1">
    <source>
        <dbReference type="SAM" id="MobiDB-lite"/>
    </source>
</evidence>
<gene>
    <name evidence="3" type="ORF">RCL2_002250800</name>
    <name evidence="2" type="ORF">RclHR1_06270002</name>
</gene>
<evidence type="ECO:0000313" key="2">
    <source>
        <dbReference type="EMBL" id="GBC05527.1"/>
    </source>
</evidence>
<accession>A0A2Z6SHZ5</accession>
<comment type="caution">
    <text evidence="2">The sequence shown here is derived from an EMBL/GenBank/DDBJ whole genome shotgun (WGS) entry which is preliminary data.</text>
</comment>
<dbReference type="Proteomes" id="UP000615446">
    <property type="component" value="Unassembled WGS sequence"/>
</dbReference>
<dbReference type="EMBL" id="BLAL01000246">
    <property type="protein sequence ID" value="GES95844.1"/>
    <property type="molecule type" value="Genomic_DNA"/>
</dbReference>
<protein>
    <submittedName>
        <fullName evidence="2">Uncharacterized protein</fullName>
    </submittedName>
</protein>
<dbReference type="AlphaFoldDB" id="A0A2Z6SHZ5"/>
<dbReference type="Proteomes" id="UP000247702">
    <property type="component" value="Unassembled WGS sequence"/>
</dbReference>
<reference evidence="3" key="2">
    <citation type="submission" date="2019-10" db="EMBL/GenBank/DDBJ databases">
        <title>Conservation and host-specific expression of non-tandemly repeated heterogenous ribosome RNA gene in arbuscular mycorrhizal fungi.</title>
        <authorList>
            <person name="Maeda T."/>
            <person name="Kobayashi Y."/>
            <person name="Nakagawa T."/>
            <person name="Ezawa T."/>
            <person name="Yamaguchi K."/>
            <person name="Bino T."/>
            <person name="Nishimoto Y."/>
            <person name="Shigenobu S."/>
            <person name="Kawaguchi M."/>
        </authorList>
    </citation>
    <scope>NUCLEOTIDE SEQUENCE</scope>
    <source>
        <strain evidence="3">HR1</strain>
    </source>
</reference>
<evidence type="ECO:0000313" key="3">
    <source>
        <dbReference type="EMBL" id="GES95844.1"/>
    </source>
</evidence>
<feature type="region of interest" description="Disordered" evidence="1">
    <location>
        <begin position="93"/>
        <end position="114"/>
    </location>
</feature>
<name>A0A2Z6SHZ5_9GLOM</name>
<sequence length="189" mass="21404">MNNNNFSHDYESSLQTTTYDIHTPSNNVNNSISDHVTDHNHQQPNVVSLNHNHQQYQYIQQPGIPNNTVTITPDHNQQPSNVTSNNNITISSDDNHHASNNIHHHNNQHSMPNNETSPLTPQFCHDQNQHNPPQSNILPLLNPFGVSINYPQAPIIIMSTTNSDIQNQLQQVLAYLNHSSSTQTRFNTQ</sequence>
<dbReference type="EMBL" id="BEXD01004012">
    <property type="protein sequence ID" value="GBC05527.1"/>
    <property type="molecule type" value="Genomic_DNA"/>
</dbReference>